<dbReference type="EMBL" id="JAPDPJ010000001">
    <property type="protein sequence ID" value="MCW3784999.1"/>
    <property type="molecule type" value="Genomic_DNA"/>
</dbReference>
<sequence length="144" mass="16789">MVTYNYNKGKEYIEAVFKDKINQGEIVNYINSLMKENHLPENLKGIIDAREASFGFHPADLYNIIEVNVKMFSRFNTLKVAVIITNPVDTALAMIFTRLIQLERYRFKVFTTPEAAERWITKGHSNEIPRKYPNNTFVKNIMPN</sequence>
<dbReference type="Proteomes" id="UP001209229">
    <property type="component" value="Unassembled WGS sequence"/>
</dbReference>
<name>A0AAE3M0V5_9BACT</name>
<dbReference type="RefSeq" id="WP_301188570.1">
    <property type="nucleotide sequence ID" value="NZ_JAPDPJ010000001.1"/>
</dbReference>
<organism evidence="1 2">
    <name type="scientific">Plebeiibacterium sediminum</name>
    <dbReference type="NCBI Taxonomy" id="2992112"/>
    <lineage>
        <taxon>Bacteria</taxon>
        <taxon>Pseudomonadati</taxon>
        <taxon>Bacteroidota</taxon>
        <taxon>Bacteroidia</taxon>
        <taxon>Marinilabiliales</taxon>
        <taxon>Marinilabiliaceae</taxon>
        <taxon>Plebeiibacterium</taxon>
    </lineage>
</organism>
<proteinExistence type="predicted"/>
<reference evidence="1" key="1">
    <citation type="submission" date="2022-10" db="EMBL/GenBank/DDBJ databases">
        <authorList>
            <person name="Yu W.X."/>
        </authorList>
    </citation>
    <scope>NUCLEOTIDE SEQUENCE</scope>
    <source>
        <strain evidence="1">AAT</strain>
    </source>
</reference>
<gene>
    <name evidence="1" type="ORF">OM075_00905</name>
</gene>
<protein>
    <recommendedName>
        <fullName evidence="3">STAS/SEC14 domain-containing protein</fullName>
    </recommendedName>
</protein>
<keyword evidence="2" id="KW-1185">Reference proteome</keyword>
<accession>A0AAE3M0V5</accession>
<evidence type="ECO:0008006" key="3">
    <source>
        <dbReference type="Google" id="ProtNLM"/>
    </source>
</evidence>
<evidence type="ECO:0000313" key="1">
    <source>
        <dbReference type="EMBL" id="MCW3784999.1"/>
    </source>
</evidence>
<dbReference type="AlphaFoldDB" id="A0AAE3M0V5"/>
<comment type="caution">
    <text evidence="1">The sequence shown here is derived from an EMBL/GenBank/DDBJ whole genome shotgun (WGS) entry which is preliminary data.</text>
</comment>
<evidence type="ECO:0000313" key="2">
    <source>
        <dbReference type="Proteomes" id="UP001209229"/>
    </source>
</evidence>